<comment type="subcellular location">
    <subcellularLocation>
        <location evidence="1">Endoplasmic reticulum</location>
    </subcellularLocation>
</comment>
<dbReference type="EMBL" id="DS469662">
    <property type="protein sequence ID" value="EDO36774.1"/>
    <property type="molecule type" value="Genomic_DNA"/>
</dbReference>
<organism evidence="8 9">
    <name type="scientific">Nematostella vectensis</name>
    <name type="common">Starlet sea anemone</name>
    <dbReference type="NCBI Taxonomy" id="45351"/>
    <lineage>
        <taxon>Eukaryota</taxon>
        <taxon>Metazoa</taxon>
        <taxon>Cnidaria</taxon>
        <taxon>Anthozoa</taxon>
        <taxon>Hexacorallia</taxon>
        <taxon>Actiniaria</taxon>
        <taxon>Edwardsiidae</taxon>
        <taxon>Nematostella</taxon>
    </lineage>
</organism>
<evidence type="ECO:0000313" key="8">
    <source>
        <dbReference type="EMBL" id="EDO36774.1"/>
    </source>
</evidence>
<evidence type="ECO:0000256" key="4">
    <source>
        <dbReference type="ARBA" id="ARBA00022824"/>
    </source>
</evidence>
<dbReference type="GO" id="GO:0046872">
    <property type="term" value="F:metal ion binding"/>
    <property type="evidence" value="ECO:0007669"/>
    <property type="project" value="UniProtKB-KW"/>
</dbReference>
<dbReference type="InterPro" id="IPR036400">
    <property type="entry name" value="Cyt_B5-like_heme/steroid_sf"/>
</dbReference>
<comment type="similarity">
    <text evidence="6">Belongs to the cytochrome b5 family. MAPR subfamily.</text>
</comment>
<dbReference type="PANTHER" id="PTHR10281:SF72">
    <property type="entry name" value="NEUDESIN"/>
    <property type="match status" value="1"/>
</dbReference>
<dbReference type="HOGENOM" id="CLU_042860_3_1_1"/>
<accession>A7SHQ1</accession>
<dbReference type="KEGG" id="nve:5508238"/>
<feature type="domain" description="Cytochrome b5 heme-binding" evidence="7">
    <location>
        <begin position="3"/>
        <end position="75"/>
    </location>
</feature>
<dbReference type="Proteomes" id="UP000001593">
    <property type="component" value="Unassembled WGS sequence"/>
</dbReference>
<dbReference type="AlphaFoldDB" id="A7SHQ1"/>
<dbReference type="OrthoDB" id="547796at2759"/>
<gene>
    <name evidence="8" type="ORF">NEMVEDRAFT_v1g28213</name>
</gene>
<feature type="non-terminal residue" evidence="8">
    <location>
        <position position="1"/>
    </location>
</feature>
<dbReference type="SUPFAM" id="SSF55856">
    <property type="entry name" value="Cytochrome b5-like heme/steroid binding domain"/>
    <property type="match status" value="1"/>
</dbReference>
<evidence type="ECO:0000256" key="5">
    <source>
        <dbReference type="ARBA" id="ARBA00023004"/>
    </source>
</evidence>
<dbReference type="InterPro" id="IPR001199">
    <property type="entry name" value="Cyt_B5-like_heme/steroid-bd"/>
</dbReference>
<protein>
    <recommendedName>
        <fullName evidence="7">Cytochrome b5 heme-binding domain-containing protein</fullName>
    </recommendedName>
</protein>
<dbReference type="GO" id="GO:0005783">
    <property type="term" value="C:endoplasmic reticulum"/>
    <property type="evidence" value="ECO:0000318"/>
    <property type="project" value="GO_Central"/>
</dbReference>
<dbReference type="OMA" id="DQWHAFF"/>
<evidence type="ECO:0000256" key="1">
    <source>
        <dbReference type="ARBA" id="ARBA00004240"/>
    </source>
</evidence>
<evidence type="ECO:0000259" key="7">
    <source>
        <dbReference type="SMART" id="SM01117"/>
    </source>
</evidence>
<dbReference type="Gene3D" id="3.10.120.10">
    <property type="entry name" value="Cytochrome b5-like heme/steroid binding domain"/>
    <property type="match status" value="1"/>
</dbReference>
<proteinExistence type="inferred from homology"/>
<keyword evidence="9" id="KW-1185">Reference proteome</keyword>
<keyword evidence="2" id="KW-0349">Heme</keyword>
<evidence type="ECO:0000313" key="9">
    <source>
        <dbReference type="Proteomes" id="UP000001593"/>
    </source>
</evidence>
<sequence length="98" mass="11027">KLFTKDELATFNGRNSNSPIYVAVKGVVFDVSTSKDLYGYGESYNSMAGKECSRAIAKWSLAAENMNGNLDGLTKDELQRLEKNFHDVYMRKYPVVGY</sequence>
<dbReference type="STRING" id="45351.A7SHQ1"/>
<dbReference type="SMART" id="SM01117">
    <property type="entry name" value="Cyt-b5"/>
    <property type="match status" value="1"/>
</dbReference>
<reference evidence="8 9" key="1">
    <citation type="journal article" date="2007" name="Science">
        <title>Sea anemone genome reveals ancestral eumetazoan gene repertoire and genomic organization.</title>
        <authorList>
            <person name="Putnam N.H."/>
            <person name="Srivastava M."/>
            <person name="Hellsten U."/>
            <person name="Dirks B."/>
            <person name="Chapman J."/>
            <person name="Salamov A."/>
            <person name="Terry A."/>
            <person name="Shapiro H."/>
            <person name="Lindquist E."/>
            <person name="Kapitonov V.V."/>
            <person name="Jurka J."/>
            <person name="Genikhovich G."/>
            <person name="Grigoriev I.V."/>
            <person name="Lucas S.M."/>
            <person name="Steele R.E."/>
            <person name="Finnerty J.R."/>
            <person name="Technau U."/>
            <person name="Martindale M.Q."/>
            <person name="Rokhsar D.S."/>
        </authorList>
    </citation>
    <scope>NUCLEOTIDE SEQUENCE [LARGE SCALE GENOMIC DNA]</scope>
    <source>
        <strain evidence="9">CH2 X CH6</strain>
    </source>
</reference>
<evidence type="ECO:0000256" key="6">
    <source>
        <dbReference type="ARBA" id="ARBA00038357"/>
    </source>
</evidence>
<dbReference type="GO" id="GO:0016020">
    <property type="term" value="C:membrane"/>
    <property type="evidence" value="ECO:0000318"/>
    <property type="project" value="GO_Central"/>
</dbReference>
<keyword evidence="3" id="KW-0479">Metal-binding</keyword>
<dbReference type="Pfam" id="PF00173">
    <property type="entry name" value="Cyt-b5"/>
    <property type="match status" value="1"/>
</dbReference>
<keyword evidence="5" id="KW-0408">Iron</keyword>
<evidence type="ECO:0000256" key="2">
    <source>
        <dbReference type="ARBA" id="ARBA00022617"/>
    </source>
</evidence>
<dbReference type="eggNOG" id="KOG1110">
    <property type="taxonomic scope" value="Eukaryota"/>
</dbReference>
<evidence type="ECO:0000256" key="3">
    <source>
        <dbReference type="ARBA" id="ARBA00022723"/>
    </source>
</evidence>
<dbReference type="InParanoid" id="A7SHQ1"/>
<dbReference type="PhylomeDB" id="A7SHQ1"/>
<keyword evidence="4" id="KW-0256">Endoplasmic reticulum</keyword>
<name>A7SHQ1_NEMVE</name>
<dbReference type="InterPro" id="IPR050577">
    <property type="entry name" value="MAPR/NEUFC/NENF-like"/>
</dbReference>
<dbReference type="GO" id="GO:0012505">
    <property type="term" value="C:endomembrane system"/>
    <property type="evidence" value="ECO:0000318"/>
    <property type="project" value="GO_Central"/>
</dbReference>
<dbReference type="PANTHER" id="PTHR10281">
    <property type="entry name" value="MEMBRANE-ASSOCIATED PROGESTERONE RECEPTOR COMPONENT-RELATED"/>
    <property type="match status" value="1"/>
</dbReference>
<feature type="non-terminal residue" evidence="8">
    <location>
        <position position="98"/>
    </location>
</feature>